<organism evidence="6 7">
    <name type="scientific">Pseudoalteromonas denitrificans DSM 6059</name>
    <dbReference type="NCBI Taxonomy" id="1123010"/>
    <lineage>
        <taxon>Bacteria</taxon>
        <taxon>Pseudomonadati</taxon>
        <taxon>Pseudomonadota</taxon>
        <taxon>Gammaproteobacteria</taxon>
        <taxon>Alteromonadales</taxon>
        <taxon>Pseudoalteromonadaceae</taxon>
        <taxon>Pseudoalteromonas</taxon>
    </lineage>
</organism>
<reference evidence="6 7" key="1">
    <citation type="submission" date="2016-10" db="EMBL/GenBank/DDBJ databases">
        <authorList>
            <person name="de Groot N.N."/>
        </authorList>
    </citation>
    <scope>NUCLEOTIDE SEQUENCE [LARGE SCALE GENOMIC DNA]</scope>
    <source>
        <strain evidence="6 7">DSM 6059</strain>
    </source>
</reference>
<feature type="domain" description="Carrier" evidence="5">
    <location>
        <begin position="976"/>
        <end position="1051"/>
    </location>
</feature>
<evidence type="ECO:0000313" key="6">
    <source>
        <dbReference type="EMBL" id="SFD15634.1"/>
    </source>
</evidence>
<dbReference type="PROSITE" id="PS50075">
    <property type="entry name" value="CARRIER"/>
    <property type="match status" value="2"/>
</dbReference>
<dbReference type="Pfam" id="PF00550">
    <property type="entry name" value="PP-binding"/>
    <property type="match status" value="2"/>
</dbReference>
<sequence length="2138" mass="242393">MNNSKTYPLSSTQEVVWLDQIFTPDLPCYNIGGVVLLKGKVDLERLNIAIKHMVSQSDVFRLTMIETPASAQQLFQEEMEFQLTEVDFSEFPDAKDRALAYIDEKFSQPFSLYNSRLWTMEWLKTSENEGYWFVCCHHLIADGFTIGLVGSAIPEIYNRLGTEGVLYENDEKVPSYLNFIQKDQSYLSSNKFEKDKAFWLERFQKLPEPLLLKTKNTYDNQAFGQLIWGINRSIFTQISELSTAIGCSTSHFFSVIMAVYFSKINNNREEIVFGMPVYNRSNAEQKKTFGMFSSVIPVAIPISSSNTFQETMISLSNELKRVYRHQRFPMSEIIRQVRSGPDDRLRLYDIALSVEDFSSDLGFDDMSSSMRPLHNGYESQPMGIYIRSLEENADVLAEFNFDLNFFSDADMRLHQQRIERLILQTIDHPQVLVSEMTLMDENERRKVVQNFNDTRATYSENTLIHEQFEYQVEQRANEQALVFENETLTYSQLNERANQLAYHLLELGVKPDTRVALCMQRSLEMVVSILATIKAGGAYVPIDPDYPKDRMAHMMKDSNPVVLLTQTALAQHLNASDGTSVVFLDEVPWQQSKFNEYSTDNINRQDIGLKSFNLAYVIYTSGSTGLPKGVMVEHESLVNRIEWMQQAYNLDNNEAVLQKTPFSFDVSVWEFFWPLTCGAKLVLARPDGHKDPLYLAQLIREQNISTLHFVPSMLQAFLVEQPECKTFKRVICSGEALPLNLAVQAKKLWPHSELYNLYGPTEACIDVTAWRCSVTDNQIPIGYPIANTQIYILDDNLQPVPVGVTGEIHIGGVGVARGYLNKAELTEEKFIADPFSEVQGARLYKTGDLARWNCDGAIEYLGRNDFQVKIRGFRIELGEIEAQLCDIDGIRESVVLARDDVSGDKQLVAYIVAEQSDNKPEPEKIREDLSVNLPAHMVPAIYVHMAFLPLTANGKLDRKALPIPEGESHIQKIYEAPKGDLEENLAQYWSKLLGVKKVGRLDSFFELGGHSLLAVQLISLLRQHQGIELSINTLFNYPVLSDLVIEIKKLGHKEVTEICLADRSEPLPLSYAQQRLWFIEQMDKQASSAYHMPGGLRLTGQLNQVALEAALNRIVERHEILRTHFITVNGQPQQVVEPSSSFFLQYQDLTNASQMEYEFACAQEAAEPFYLDTGPLIRGRLLTLKQDEHILLITMHHIISDGWSIGILTKELSLLYAAFSQDLADPLPPLSIQYADFAQWQSSLLEGPILQKQQDYWVNQLSDVPDLVNLPTDRIRTEIQENNGDSISISLDADLSRKLKTLSQKHGATLYMTLLAGWAAVVNRLASQDDVVIGSPNANRARVELEPLIGFFVNTQALKVNFTNKPTVSELLLQVKDTALAAQNNQDITFEQVVEKVNPVRSMAHSPIFQLMFSWQNTPEHNLNLGDLTLEELVIRKSVSQFDLSLDLQETGEKIVGSLNYATALFDEKTIKRHWCYLKTMLREMAMDDAQKIDEIPLLSSAERSQVINTFNETNTPYSQDILIHELFEQQVQKNPQAIAAEFEGLTLTYAQLNNRANQLARHLINQGVKPDDRVALCLERSLDMVVSILATVKAGAAYVPMDPGYPVDRLIHMMKDSTPKVCLTQMALCDAVEGLMDLHTCPVFVLDEMPWESSIWGHLQENNLNTHELKLNNSNLAYVIYTSGSTGLPKGVMIEHRSLVNRIEWMQQAYQLDNDETVLQKTPFSFDVSVWEFFWPLSYGSKLVLARPNGHKDPVYLAQLIDEQQVSTLHFVPSMLEAFLVQQPDCKSLKRVICSGEALPLNVAIQTKALWPHAQLHNLYGPTEASIDVTAWTCSESDRQVPIGYPIANTQIYILDDHLQPVPVGVAGEIFIGGVGVARGYLNNQLLTEERFINDIYSSDSADRLYKTGDLACWRTDGAIEYLGRNDFQVKIRGLRIEPGETEHKLTSLEQVRSTVVLPHGQLSDQKLVAYVVPSSEFKSKTKEQEAELIILLRQQLQKQLPDYMIPSFFVLIDEIPLTANGKVDRKALPEPKAELSSVEYHEPKTNTEQALVKIWAQLLNLATNEISTLDNFFRLGGHSLLSIRLQACVRDIFDVELPVKAIFETDNLQMMSIQIDILLPNLDITEDVQEREVFEL</sequence>
<dbReference type="GO" id="GO:0003824">
    <property type="term" value="F:catalytic activity"/>
    <property type="evidence" value="ECO:0007669"/>
    <property type="project" value="InterPro"/>
</dbReference>
<name>A0A1I1Q0I3_9GAMM</name>
<dbReference type="InterPro" id="IPR020845">
    <property type="entry name" value="AMP-binding_CS"/>
</dbReference>
<dbReference type="PANTHER" id="PTHR45527:SF1">
    <property type="entry name" value="FATTY ACID SYNTHASE"/>
    <property type="match status" value="1"/>
</dbReference>
<dbReference type="FunFam" id="1.10.1200.10:FF:000005">
    <property type="entry name" value="Nonribosomal peptide synthetase 1"/>
    <property type="match status" value="1"/>
</dbReference>
<dbReference type="PROSITE" id="PS00455">
    <property type="entry name" value="AMP_BINDING"/>
    <property type="match status" value="2"/>
</dbReference>
<dbReference type="InterPro" id="IPR025110">
    <property type="entry name" value="AMP-bd_C"/>
</dbReference>
<dbReference type="Gene3D" id="3.30.300.30">
    <property type="match status" value="2"/>
</dbReference>
<dbReference type="GO" id="GO:0044550">
    <property type="term" value="P:secondary metabolite biosynthetic process"/>
    <property type="evidence" value="ECO:0007669"/>
    <property type="project" value="UniProtKB-ARBA"/>
</dbReference>
<accession>A0A1I1Q0I3</accession>
<dbReference type="PANTHER" id="PTHR45527">
    <property type="entry name" value="NONRIBOSOMAL PEPTIDE SYNTHETASE"/>
    <property type="match status" value="1"/>
</dbReference>
<dbReference type="FunFam" id="3.40.50.980:FF:000001">
    <property type="entry name" value="Non-ribosomal peptide synthetase"/>
    <property type="match status" value="2"/>
</dbReference>
<dbReference type="Pfam" id="PF13193">
    <property type="entry name" value="AMP-binding_C"/>
    <property type="match status" value="2"/>
</dbReference>
<comment type="cofactor">
    <cofactor evidence="1">
        <name>pantetheine 4'-phosphate</name>
        <dbReference type="ChEBI" id="CHEBI:47942"/>
    </cofactor>
</comment>
<dbReference type="FunFam" id="3.40.50.12780:FF:000012">
    <property type="entry name" value="Non-ribosomal peptide synthetase"/>
    <property type="match status" value="2"/>
</dbReference>
<evidence type="ECO:0000256" key="1">
    <source>
        <dbReference type="ARBA" id="ARBA00001957"/>
    </source>
</evidence>
<dbReference type="Proteomes" id="UP000198862">
    <property type="component" value="Unassembled WGS sequence"/>
</dbReference>
<evidence type="ECO:0000256" key="2">
    <source>
        <dbReference type="ARBA" id="ARBA00006432"/>
    </source>
</evidence>
<dbReference type="Gene3D" id="3.40.50.980">
    <property type="match status" value="4"/>
</dbReference>
<dbReference type="RefSeq" id="WP_177208099.1">
    <property type="nucleotide sequence ID" value="NZ_FOLO01000037.1"/>
</dbReference>
<dbReference type="InterPro" id="IPR010071">
    <property type="entry name" value="AA_adenyl_dom"/>
</dbReference>
<dbReference type="InterPro" id="IPR036736">
    <property type="entry name" value="ACP-like_sf"/>
</dbReference>
<evidence type="ECO:0000256" key="4">
    <source>
        <dbReference type="ARBA" id="ARBA00022553"/>
    </source>
</evidence>
<dbReference type="FunFam" id="3.30.300.30:FF:000015">
    <property type="entry name" value="Nonribosomal peptide synthase SidD"/>
    <property type="match status" value="1"/>
</dbReference>
<dbReference type="Gene3D" id="1.10.1200.10">
    <property type="entry name" value="ACP-like"/>
    <property type="match status" value="2"/>
</dbReference>
<dbReference type="InterPro" id="IPR001242">
    <property type="entry name" value="Condensation_dom"/>
</dbReference>
<evidence type="ECO:0000313" key="7">
    <source>
        <dbReference type="Proteomes" id="UP000198862"/>
    </source>
</evidence>
<dbReference type="Gene3D" id="3.30.559.30">
    <property type="entry name" value="Nonribosomal peptide synthetase, condensation domain"/>
    <property type="match status" value="2"/>
</dbReference>
<evidence type="ECO:0000259" key="5">
    <source>
        <dbReference type="PROSITE" id="PS50075"/>
    </source>
</evidence>
<keyword evidence="4" id="KW-0597">Phosphoprotein</keyword>
<dbReference type="NCBIfam" id="TIGR01733">
    <property type="entry name" value="AA-adenyl-dom"/>
    <property type="match status" value="2"/>
</dbReference>
<protein>
    <submittedName>
        <fullName evidence="6">Amino acid adenylation domain-containing protein</fullName>
    </submittedName>
</protein>
<dbReference type="Gene3D" id="2.30.38.10">
    <property type="entry name" value="Luciferase, Domain 3"/>
    <property type="match status" value="2"/>
</dbReference>
<dbReference type="InterPro" id="IPR000873">
    <property type="entry name" value="AMP-dep_synth/lig_dom"/>
</dbReference>
<dbReference type="EMBL" id="FOLO01000037">
    <property type="protein sequence ID" value="SFD15634.1"/>
    <property type="molecule type" value="Genomic_DNA"/>
</dbReference>
<dbReference type="CDD" id="cd17646">
    <property type="entry name" value="A_NRPS_AB3403-like"/>
    <property type="match status" value="2"/>
</dbReference>
<dbReference type="PROSITE" id="PS00012">
    <property type="entry name" value="PHOSPHOPANTETHEINE"/>
    <property type="match status" value="1"/>
</dbReference>
<feature type="domain" description="Carrier" evidence="5">
    <location>
        <begin position="2044"/>
        <end position="2121"/>
    </location>
</feature>
<dbReference type="InterPro" id="IPR023213">
    <property type="entry name" value="CAT-like_dom_sf"/>
</dbReference>
<evidence type="ECO:0000256" key="3">
    <source>
        <dbReference type="ARBA" id="ARBA00022450"/>
    </source>
</evidence>
<dbReference type="GO" id="GO:0031177">
    <property type="term" value="F:phosphopantetheine binding"/>
    <property type="evidence" value="ECO:0007669"/>
    <property type="project" value="InterPro"/>
</dbReference>
<dbReference type="SUPFAM" id="SSF47336">
    <property type="entry name" value="ACP-like"/>
    <property type="match status" value="2"/>
</dbReference>
<dbReference type="Pfam" id="PF00668">
    <property type="entry name" value="Condensation"/>
    <property type="match status" value="2"/>
</dbReference>
<dbReference type="InterPro" id="IPR045851">
    <property type="entry name" value="AMP-bd_C_sf"/>
</dbReference>
<dbReference type="NCBIfam" id="NF003417">
    <property type="entry name" value="PRK04813.1"/>
    <property type="match status" value="2"/>
</dbReference>
<dbReference type="FunFam" id="3.30.300.30:FF:000010">
    <property type="entry name" value="Enterobactin synthetase component F"/>
    <property type="match status" value="1"/>
</dbReference>
<dbReference type="SUPFAM" id="SSF52777">
    <property type="entry name" value="CoA-dependent acyltransferases"/>
    <property type="match status" value="4"/>
</dbReference>
<gene>
    <name evidence="6" type="ORF">SAMN02745724_03693</name>
</gene>
<dbReference type="CDD" id="cd19531">
    <property type="entry name" value="LCL_NRPS-like"/>
    <property type="match status" value="1"/>
</dbReference>
<dbReference type="Gene3D" id="3.30.559.10">
    <property type="entry name" value="Chloramphenicol acetyltransferase-like domain"/>
    <property type="match status" value="2"/>
</dbReference>
<dbReference type="FunFam" id="2.30.38.10:FF:000001">
    <property type="entry name" value="Non-ribosomal peptide synthetase PvdI"/>
    <property type="match status" value="2"/>
</dbReference>
<proteinExistence type="inferred from homology"/>
<dbReference type="Pfam" id="PF00501">
    <property type="entry name" value="AMP-binding"/>
    <property type="match status" value="2"/>
</dbReference>
<keyword evidence="7" id="KW-1185">Reference proteome</keyword>
<dbReference type="InterPro" id="IPR009081">
    <property type="entry name" value="PP-bd_ACP"/>
</dbReference>
<dbReference type="SUPFAM" id="SSF56801">
    <property type="entry name" value="Acetyl-CoA synthetase-like"/>
    <property type="match status" value="2"/>
</dbReference>
<dbReference type="InterPro" id="IPR006162">
    <property type="entry name" value="Ppantetheine_attach_site"/>
</dbReference>
<dbReference type="SMART" id="SM00823">
    <property type="entry name" value="PKS_PP"/>
    <property type="match status" value="2"/>
</dbReference>
<dbReference type="GO" id="GO:0005829">
    <property type="term" value="C:cytosol"/>
    <property type="evidence" value="ECO:0007669"/>
    <property type="project" value="TreeGrafter"/>
</dbReference>
<dbReference type="STRING" id="1123010.SAMN02745724_03693"/>
<dbReference type="InterPro" id="IPR020806">
    <property type="entry name" value="PKS_PP-bd"/>
</dbReference>
<comment type="similarity">
    <text evidence="2">Belongs to the ATP-dependent AMP-binding enzyme family.</text>
</comment>
<dbReference type="FunFam" id="3.40.50.980:FF:000002">
    <property type="entry name" value="Enterobactin synthetase component F"/>
    <property type="match status" value="2"/>
</dbReference>
<dbReference type="FunFam" id="3.30.559.10:FF:000012">
    <property type="entry name" value="Non-ribosomal peptide synthetase"/>
    <property type="match status" value="1"/>
</dbReference>
<dbReference type="GO" id="GO:0043041">
    <property type="term" value="P:amino acid activation for nonribosomal peptide biosynthetic process"/>
    <property type="evidence" value="ECO:0007669"/>
    <property type="project" value="TreeGrafter"/>
</dbReference>
<keyword evidence="3" id="KW-0596">Phosphopantetheine</keyword>